<reference evidence="1 2" key="1">
    <citation type="journal article" date="2012" name="PLoS ONE">
        <title>Genomic comparison of Escherichia coli O104:H4 isolates from 2009 and 2011 reveals plasmid, and prophage heterogeneity, including Shiga toxin encoding phage stx2.</title>
        <authorList>
            <consortium name="Threat Characterization Consortium"/>
            <person name="Ahmed S.A."/>
            <person name="Awosika J."/>
            <person name="Baldwin C."/>
            <person name="Bishop-Lilly K.A."/>
            <person name="Biswas B."/>
            <person name="Broomall S."/>
            <person name="Chain P.S."/>
            <person name="Chertkov O."/>
            <person name="Chokoshvili O."/>
            <person name="Coyne S."/>
            <person name="Davenport K."/>
            <person name="Detter J.C."/>
            <person name="Dorman W."/>
            <person name="Erkkila T.H."/>
            <person name="Folster J.P."/>
            <person name="Frey K.G."/>
            <person name="George M."/>
            <person name="Gleasner C."/>
            <person name="Henry M."/>
            <person name="Hill K.K."/>
            <person name="Hubbard K."/>
            <person name="Insalaco J."/>
            <person name="Johnson S."/>
            <person name="Kitzmiller A."/>
            <person name="Krepps M."/>
            <person name="Lo C.C."/>
            <person name="Luu T."/>
            <person name="McNew L.A."/>
            <person name="Minogue T."/>
            <person name="Munk C.A."/>
            <person name="Osborne B."/>
            <person name="Patel M."/>
            <person name="Reitenga K.G."/>
            <person name="Rosenzweig C.N."/>
            <person name="Shea A."/>
            <person name="Shen X."/>
            <person name="Strockbine N."/>
            <person name="Tarr C."/>
            <person name="Teshima H."/>
            <person name="van Gieson E."/>
            <person name="Verratti K."/>
            <person name="Wolcott M."/>
            <person name="Xie G."/>
            <person name="Sozhamannan S."/>
            <person name="Gibbons H.S."/>
        </authorList>
    </citation>
    <scope>NUCLEOTIDE SEQUENCE [LARGE SCALE GENOMIC DNA]</scope>
    <source>
        <strain evidence="1 2">2011C-3493</strain>
    </source>
</reference>
<protein>
    <submittedName>
        <fullName evidence="1">Uncharacterized protein</fullName>
    </submittedName>
</protein>
<organism evidence="1 2">
    <name type="scientific">Escherichia coli O104:H4 (strain 2011C-3493)</name>
    <dbReference type="NCBI Taxonomy" id="1133852"/>
    <lineage>
        <taxon>Bacteria</taxon>
        <taxon>Pseudomonadati</taxon>
        <taxon>Pseudomonadota</taxon>
        <taxon>Gammaproteobacteria</taxon>
        <taxon>Enterobacterales</taxon>
        <taxon>Enterobacteriaceae</taxon>
        <taxon>Escherichia</taxon>
    </lineage>
</organism>
<proteinExistence type="predicted"/>
<dbReference type="AlphaFoldDB" id="A0A0E0Y281"/>
<dbReference type="HOGENOM" id="CLU_2666290_0_0_6"/>
<evidence type="ECO:0000313" key="1">
    <source>
        <dbReference type="EMBL" id="AFS75019.1"/>
    </source>
</evidence>
<sequence length="75" mass="8952">MFQHQVTQVIQEVLMLDSGENINESGVDILQQRNVMLKEYLYIYGKYHPIPFVQEPYQEKGLILRILVYLFLLFC</sequence>
<accession>A0A0E0Y281</accession>
<gene>
    <name evidence="1" type="ordered locus">O3K_15720</name>
</gene>
<evidence type="ECO:0000313" key="2">
    <source>
        <dbReference type="Proteomes" id="UP000006167"/>
    </source>
</evidence>
<name>A0A0E0Y281_ECO1C</name>
<dbReference type="EMBL" id="CP003289">
    <property type="protein sequence ID" value="AFS75019.1"/>
    <property type="molecule type" value="Genomic_DNA"/>
</dbReference>
<dbReference type="Proteomes" id="UP000006167">
    <property type="component" value="Chromosome"/>
</dbReference>
<dbReference type="KEGG" id="esl:O3K_15720"/>